<proteinExistence type="predicted"/>
<protein>
    <submittedName>
        <fullName evidence="1">PF00070 family, FAD-dependent NAD(P)-disulphide oxidoreductase</fullName>
    </submittedName>
</protein>
<accession>A0A6J4HJD0</accession>
<dbReference type="AlphaFoldDB" id="A0A6J4HJD0"/>
<name>A0A6J4HJD0_9ACTN</name>
<dbReference type="EMBL" id="CADCSY010000040">
    <property type="protein sequence ID" value="CAA9226144.1"/>
    <property type="molecule type" value="Genomic_DNA"/>
</dbReference>
<feature type="non-terminal residue" evidence="1">
    <location>
        <position position="66"/>
    </location>
</feature>
<reference evidence="1" key="1">
    <citation type="submission" date="2020-02" db="EMBL/GenBank/DDBJ databases">
        <authorList>
            <person name="Meier V. D."/>
        </authorList>
    </citation>
    <scope>NUCLEOTIDE SEQUENCE</scope>
    <source>
        <strain evidence="1">AVDCRST_MAG20</strain>
    </source>
</reference>
<evidence type="ECO:0000313" key="1">
    <source>
        <dbReference type="EMBL" id="CAA9226144.1"/>
    </source>
</evidence>
<gene>
    <name evidence="1" type="ORF">AVDCRST_MAG20-975</name>
</gene>
<feature type="non-terminal residue" evidence="1">
    <location>
        <position position="1"/>
    </location>
</feature>
<sequence>CAGSTWWSWEQGRRARRWPASWPTPGAPWPSSATAWSAVSAPTSPACRARRCSARRRCGSWPVAPT</sequence>
<organism evidence="1">
    <name type="scientific">uncultured Acidimicrobiales bacterium</name>
    <dbReference type="NCBI Taxonomy" id="310071"/>
    <lineage>
        <taxon>Bacteria</taxon>
        <taxon>Bacillati</taxon>
        <taxon>Actinomycetota</taxon>
        <taxon>Acidimicrobiia</taxon>
        <taxon>Acidimicrobiales</taxon>
        <taxon>environmental samples</taxon>
    </lineage>
</organism>